<evidence type="ECO:0000256" key="2">
    <source>
        <dbReference type="SAM" id="Phobius"/>
    </source>
</evidence>
<dbReference type="PANTHER" id="PTHR30570">
    <property type="entry name" value="PERIPLASMIC PHOSPHATE BINDING COMPONENT OF PHOSPHATE ABC TRANSPORTER"/>
    <property type="match status" value="1"/>
</dbReference>
<dbReference type="Pfam" id="PF12849">
    <property type="entry name" value="PBP_like_2"/>
    <property type="match status" value="1"/>
</dbReference>
<protein>
    <submittedName>
        <fullName evidence="4">Substrate-binding domain-containing protein</fullName>
    </submittedName>
</protein>
<dbReference type="PANTHER" id="PTHR30570:SF1">
    <property type="entry name" value="PHOSPHATE-BINDING PROTEIN PSTS"/>
    <property type="match status" value="1"/>
</dbReference>
<evidence type="ECO:0000313" key="5">
    <source>
        <dbReference type="Proteomes" id="UP001597114"/>
    </source>
</evidence>
<organism evidence="4 5">
    <name type="scientific">Pseudonocardia yunnanensis</name>
    <dbReference type="NCBI Taxonomy" id="58107"/>
    <lineage>
        <taxon>Bacteria</taxon>
        <taxon>Bacillati</taxon>
        <taxon>Actinomycetota</taxon>
        <taxon>Actinomycetes</taxon>
        <taxon>Pseudonocardiales</taxon>
        <taxon>Pseudonocardiaceae</taxon>
        <taxon>Pseudonocardia</taxon>
    </lineage>
</organism>
<gene>
    <name evidence="4" type="ORF">ACFSJD_16880</name>
</gene>
<keyword evidence="2" id="KW-0812">Transmembrane</keyword>
<keyword evidence="1" id="KW-0732">Signal</keyword>
<dbReference type="Gene3D" id="3.40.190.10">
    <property type="entry name" value="Periplasmic binding protein-like II"/>
    <property type="match status" value="2"/>
</dbReference>
<sequence>MRLYVSRKRLSFEEDFNSKIGIVPFGHNNDPAATILSVFNSVSVVVIRVWNSGRATIEADDYRRALRFVVRGRYILDFRLSQPQPDDLRSPVEKDAQISAVVTDSGTPPPFRSREDLLKELPESLLSPDAEHKNNSRELRLPRLKLRPRDEFRLVVALREDEKAPPEGRRLDKGYEFDGELHSGKLIDHGAPRRRPSANQLLVGAVAVLAVMLVLALFVRPMSPEFCADGELRIVGSSAIEPTVRAISDGYRASCGGARFSLDDMDGSLEGIRELQDKPDERQRLLAFSDGPANGPTGQLDRHPVAVLVYALVVNRAAGIQSLTTDQVRQINAGTVRNWSELGGADVPIRLVGRGPDSGSRQAFESHVLGGAEAPVSSNSCYSNDRVPDAPVIRCERSTTTELLTEVDRVEGAIGYSDAAPAAQFGRLIRLRLDGAEPTREYLETTYKFWTVEYVYTNGVPEGEGLLNNFVDYLAADPAARHLQDAAYVPCVGSDRSIAQLCLIER</sequence>
<dbReference type="SUPFAM" id="SSF53850">
    <property type="entry name" value="Periplasmic binding protein-like II"/>
    <property type="match status" value="1"/>
</dbReference>
<dbReference type="InterPro" id="IPR050811">
    <property type="entry name" value="Phosphate_ABC_transporter"/>
</dbReference>
<keyword evidence="2" id="KW-0472">Membrane</keyword>
<dbReference type="Proteomes" id="UP001597114">
    <property type="component" value="Unassembled WGS sequence"/>
</dbReference>
<dbReference type="RefSeq" id="WP_344718708.1">
    <property type="nucleotide sequence ID" value="NZ_BAAAUS010000001.1"/>
</dbReference>
<feature type="transmembrane region" description="Helical" evidence="2">
    <location>
        <begin position="201"/>
        <end position="219"/>
    </location>
</feature>
<dbReference type="EMBL" id="JBHUCO010000015">
    <property type="protein sequence ID" value="MFD1519172.1"/>
    <property type="molecule type" value="Genomic_DNA"/>
</dbReference>
<dbReference type="InterPro" id="IPR024370">
    <property type="entry name" value="PBP_domain"/>
</dbReference>
<accession>A0ABW4EW77</accession>
<keyword evidence="2" id="KW-1133">Transmembrane helix</keyword>
<name>A0ABW4EW77_9PSEU</name>
<evidence type="ECO:0000256" key="1">
    <source>
        <dbReference type="ARBA" id="ARBA00022729"/>
    </source>
</evidence>
<reference evidence="5" key="1">
    <citation type="journal article" date="2019" name="Int. J. Syst. Evol. Microbiol.">
        <title>The Global Catalogue of Microorganisms (GCM) 10K type strain sequencing project: providing services to taxonomists for standard genome sequencing and annotation.</title>
        <authorList>
            <consortium name="The Broad Institute Genomics Platform"/>
            <consortium name="The Broad Institute Genome Sequencing Center for Infectious Disease"/>
            <person name="Wu L."/>
            <person name="Ma J."/>
        </authorList>
    </citation>
    <scope>NUCLEOTIDE SEQUENCE [LARGE SCALE GENOMIC DNA]</scope>
    <source>
        <strain evidence="5">CCM 7043</strain>
    </source>
</reference>
<feature type="domain" description="PBP" evidence="3">
    <location>
        <begin position="228"/>
        <end position="477"/>
    </location>
</feature>
<evidence type="ECO:0000259" key="3">
    <source>
        <dbReference type="Pfam" id="PF12849"/>
    </source>
</evidence>
<proteinExistence type="predicted"/>
<evidence type="ECO:0000313" key="4">
    <source>
        <dbReference type="EMBL" id="MFD1519172.1"/>
    </source>
</evidence>
<comment type="caution">
    <text evidence="4">The sequence shown here is derived from an EMBL/GenBank/DDBJ whole genome shotgun (WGS) entry which is preliminary data.</text>
</comment>
<keyword evidence="5" id="KW-1185">Reference proteome</keyword>